<feature type="domain" description="Sugar-binding" evidence="5">
    <location>
        <begin position="61"/>
        <end position="315"/>
    </location>
</feature>
<reference evidence="6 7" key="1">
    <citation type="submission" date="2018-05" db="EMBL/GenBank/DDBJ databases">
        <title>Genomic Encyclopedia of Type Strains, Phase IV (KMG-IV): sequencing the most valuable type-strain genomes for metagenomic binning, comparative biology and taxonomic classification.</title>
        <authorList>
            <person name="Goeker M."/>
        </authorList>
    </citation>
    <scope>NUCLEOTIDE SEQUENCE [LARGE SCALE GENOMIC DNA]</scope>
    <source>
        <strain evidence="6 7">DSM 103371</strain>
    </source>
</reference>
<dbReference type="OrthoDB" id="9808171at2"/>
<comment type="similarity">
    <text evidence="1">Belongs to the SorC transcriptional regulatory family.</text>
</comment>
<dbReference type="InterPro" id="IPR051054">
    <property type="entry name" value="SorC_transcr_regulators"/>
</dbReference>
<dbReference type="Pfam" id="PF04198">
    <property type="entry name" value="Sugar-bind"/>
    <property type="match status" value="1"/>
</dbReference>
<keyword evidence="4" id="KW-0804">Transcription</keyword>
<dbReference type="Gene3D" id="1.10.10.10">
    <property type="entry name" value="Winged helix-like DNA-binding domain superfamily/Winged helix DNA-binding domain"/>
    <property type="match status" value="1"/>
</dbReference>
<evidence type="ECO:0000313" key="7">
    <source>
        <dbReference type="Proteomes" id="UP000245390"/>
    </source>
</evidence>
<evidence type="ECO:0000259" key="5">
    <source>
        <dbReference type="Pfam" id="PF04198"/>
    </source>
</evidence>
<dbReference type="Proteomes" id="UP000245390">
    <property type="component" value="Unassembled WGS sequence"/>
</dbReference>
<organism evidence="6 7">
    <name type="scientific">Silicimonas algicola</name>
    <dbReference type="NCBI Taxonomy" id="1826607"/>
    <lineage>
        <taxon>Bacteria</taxon>
        <taxon>Pseudomonadati</taxon>
        <taxon>Pseudomonadota</taxon>
        <taxon>Alphaproteobacteria</taxon>
        <taxon>Rhodobacterales</taxon>
        <taxon>Paracoccaceae</taxon>
    </lineage>
</organism>
<dbReference type="InterPro" id="IPR036388">
    <property type="entry name" value="WH-like_DNA-bd_sf"/>
</dbReference>
<dbReference type="InterPro" id="IPR037171">
    <property type="entry name" value="NagB/RpiA_transferase-like"/>
</dbReference>
<dbReference type="PANTHER" id="PTHR34294:SF1">
    <property type="entry name" value="TRANSCRIPTIONAL REGULATOR LSRR"/>
    <property type="match status" value="1"/>
</dbReference>
<proteinExistence type="inferred from homology"/>
<keyword evidence="2" id="KW-0805">Transcription regulation</keyword>
<dbReference type="SUPFAM" id="SSF100950">
    <property type="entry name" value="NagB/RpiA/CoA transferase-like"/>
    <property type="match status" value="1"/>
</dbReference>
<sequence>MPRELVEDSEVFLTEVCWHYFVNEMTQADIASKMGVTRLRVNQSIQRAKAMGLVKIHIESPFLANIELQDSLRDALGIGRVVIGAADPRSYDYHRPVGAALAAFLSERLRVADWRSLGVSWGLTLETAIRRLQRHSLPGLEVVSLLGGTAKGSTFNSFGIVSGFADVLGAHYSILTAPIYLSEGIDRDLLLSQADLNEHFRKFDTLDAVILTCSDVSPRSFLVANGLPKELSPQALIGAGAIGDVLGQFLDRDGHSVSKTIDERTVGIPLDQVAKVEEKILAAAGPHKVHIIRAACLRGLVDTLVTDDVTARLLLDTATQITEAAAE</sequence>
<accession>A0A316GQZ4</accession>
<dbReference type="AlphaFoldDB" id="A0A316GQZ4"/>
<keyword evidence="7" id="KW-1185">Reference proteome</keyword>
<dbReference type="Gene3D" id="3.40.50.1360">
    <property type="match status" value="1"/>
</dbReference>
<dbReference type="EMBL" id="QGGV01000002">
    <property type="protein sequence ID" value="PWK57397.1"/>
    <property type="molecule type" value="Genomic_DNA"/>
</dbReference>
<protein>
    <submittedName>
        <fullName evidence="6">DNA-binding transcriptional regulator LsrR (DeoR family)</fullName>
    </submittedName>
</protein>
<evidence type="ECO:0000256" key="1">
    <source>
        <dbReference type="ARBA" id="ARBA00010466"/>
    </source>
</evidence>
<name>A0A316GQZ4_9RHOB</name>
<comment type="caution">
    <text evidence="6">The sequence shown here is derived from an EMBL/GenBank/DDBJ whole genome shotgun (WGS) entry which is preliminary data.</text>
</comment>
<dbReference type="RefSeq" id="WP_109758014.1">
    <property type="nucleotide sequence ID" value="NZ_CP034588.1"/>
</dbReference>
<dbReference type="GO" id="GO:0030246">
    <property type="term" value="F:carbohydrate binding"/>
    <property type="evidence" value="ECO:0007669"/>
    <property type="project" value="InterPro"/>
</dbReference>
<dbReference type="GO" id="GO:0003677">
    <property type="term" value="F:DNA binding"/>
    <property type="evidence" value="ECO:0007669"/>
    <property type="project" value="UniProtKB-KW"/>
</dbReference>
<evidence type="ECO:0000256" key="3">
    <source>
        <dbReference type="ARBA" id="ARBA00023125"/>
    </source>
</evidence>
<keyword evidence="3 6" id="KW-0238">DNA-binding</keyword>
<dbReference type="PANTHER" id="PTHR34294">
    <property type="entry name" value="TRANSCRIPTIONAL REGULATOR-RELATED"/>
    <property type="match status" value="1"/>
</dbReference>
<evidence type="ECO:0000313" key="6">
    <source>
        <dbReference type="EMBL" id="PWK57397.1"/>
    </source>
</evidence>
<gene>
    <name evidence="6" type="ORF">C8D95_10239</name>
</gene>
<dbReference type="InterPro" id="IPR007324">
    <property type="entry name" value="Sugar-bd_dom_put"/>
</dbReference>
<evidence type="ECO:0000256" key="4">
    <source>
        <dbReference type="ARBA" id="ARBA00023163"/>
    </source>
</evidence>
<evidence type="ECO:0000256" key="2">
    <source>
        <dbReference type="ARBA" id="ARBA00023015"/>
    </source>
</evidence>
<dbReference type="KEGG" id="salo:EF888_13955"/>